<evidence type="ECO:0000259" key="1">
    <source>
        <dbReference type="PROSITE" id="PS51782"/>
    </source>
</evidence>
<dbReference type="CDD" id="cd00118">
    <property type="entry name" value="LysM"/>
    <property type="match status" value="1"/>
</dbReference>
<gene>
    <name evidence="2" type="ORF">FrCorBMG51_01940</name>
</gene>
<sequence>MRASAEPPLRLTGRGRVVLVVLVMLVSCLVLSVARVTSSAAPTGDDRPARVHVVRSGETLWGIARGLAPDGDTRVAVARLAGLNRLETTDLVPGQTLRLP</sequence>
<proteinExistence type="predicted"/>
<dbReference type="SUPFAM" id="SSF54106">
    <property type="entry name" value="LysM domain"/>
    <property type="match status" value="1"/>
</dbReference>
<organism evidence="2 3">
    <name type="scientific">Protofrankia coriariae</name>
    <dbReference type="NCBI Taxonomy" id="1562887"/>
    <lineage>
        <taxon>Bacteria</taxon>
        <taxon>Bacillati</taxon>
        <taxon>Actinomycetota</taxon>
        <taxon>Actinomycetes</taxon>
        <taxon>Frankiales</taxon>
        <taxon>Frankiaceae</taxon>
        <taxon>Protofrankia</taxon>
    </lineage>
</organism>
<evidence type="ECO:0000313" key="3">
    <source>
        <dbReference type="Proteomes" id="UP000035425"/>
    </source>
</evidence>
<comment type="caution">
    <text evidence="2">The sequence shown here is derived from an EMBL/GenBank/DDBJ whole genome shotgun (WGS) entry which is preliminary data.</text>
</comment>
<reference evidence="2 3" key="1">
    <citation type="submission" date="2014-12" db="EMBL/GenBank/DDBJ databases">
        <title>Frankia sp. BMG5.1 draft genome.</title>
        <authorList>
            <person name="Gtari M."/>
            <person name="Ghodhbane-Gtari F."/>
            <person name="Nouioui I."/>
            <person name="Ktari A."/>
            <person name="Hezbri K."/>
            <person name="Mimouni W."/>
            <person name="Sbissi I."/>
            <person name="Ayari A."/>
            <person name="Yamanaka T."/>
            <person name="Normand P."/>
            <person name="Tisa L.S."/>
            <person name="Boudabous A."/>
        </authorList>
    </citation>
    <scope>NUCLEOTIDE SEQUENCE [LARGE SCALE GENOMIC DNA]</scope>
    <source>
        <strain evidence="2 3">BMG5.1</strain>
    </source>
</reference>
<dbReference type="PROSITE" id="PS51782">
    <property type="entry name" value="LYSM"/>
    <property type="match status" value="1"/>
</dbReference>
<evidence type="ECO:0000313" key="2">
    <source>
        <dbReference type="EMBL" id="KLL12895.1"/>
    </source>
</evidence>
<dbReference type="InterPro" id="IPR018392">
    <property type="entry name" value="LysM"/>
</dbReference>
<feature type="domain" description="LysM" evidence="1">
    <location>
        <begin position="50"/>
        <end position="99"/>
    </location>
</feature>
<dbReference type="Proteomes" id="UP000035425">
    <property type="component" value="Unassembled WGS sequence"/>
</dbReference>
<protein>
    <recommendedName>
        <fullName evidence="1">LysM domain-containing protein</fullName>
    </recommendedName>
</protein>
<dbReference type="PROSITE" id="PS51257">
    <property type="entry name" value="PROKAR_LIPOPROTEIN"/>
    <property type="match status" value="1"/>
</dbReference>
<dbReference type="EMBL" id="JWIO01000002">
    <property type="protein sequence ID" value="KLL12895.1"/>
    <property type="molecule type" value="Genomic_DNA"/>
</dbReference>
<dbReference type="InterPro" id="IPR036779">
    <property type="entry name" value="LysM_dom_sf"/>
</dbReference>
<keyword evidence="3" id="KW-1185">Reference proteome</keyword>
<dbReference type="Gene3D" id="3.10.350.10">
    <property type="entry name" value="LysM domain"/>
    <property type="match status" value="1"/>
</dbReference>
<accession>A0ABR5F842</accession>
<name>A0ABR5F842_9ACTN</name>
<dbReference type="SMART" id="SM00257">
    <property type="entry name" value="LysM"/>
    <property type="match status" value="1"/>
</dbReference>
<dbReference type="RefSeq" id="WP_047221399.1">
    <property type="nucleotide sequence ID" value="NZ_JWIO01000002.1"/>
</dbReference>
<dbReference type="Pfam" id="PF01476">
    <property type="entry name" value="LysM"/>
    <property type="match status" value="1"/>
</dbReference>